<comment type="subcellular location">
    <subcellularLocation>
        <location evidence="1">Nucleus</location>
    </subcellularLocation>
</comment>
<reference evidence="8 9" key="1">
    <citation type="submission" date="2023-03" db="EMBL/GenBank/DDBJ databases">
        <title>Genome insight into feeding habits of ladybird beetles.</title>
        <authorList>
            <person name="Li H.-S."/>
            <person name="Huang Y.-H."/>
            <person name="Pang H."/>
        </authorList>
    </citation>
    <scope>NUCLEOTIDE SEQUENCE [LARGE SCALE GENOMIC DNA]</scope>
    <source>
        <strain evidence="8">SYSU_2023b</strain>
        <tissue evidence="8">Whole body</tissue>
    </source>
</reference>
<name>A0AAW1TWV3_9CUCU</name>
<gene>
    <name evidence="8" type="ORF">WA026_016229</name>
</gene>
<evidence type="ECO:0000256" key="4">
    <source>
        <dbReference type="ARBA" id="ARBA00023242"/>
    </source>
</evidence>
<dbReference type="GO" id="GO:0005634">
    <property type="term" value="C:nucleus"/>
    <property type="evidence" value="ECO:0007669"/>
    <property type="project" value="UniProtKB-SubCell"/>
</dbReference>
<dbReference type="PANTHER" id="PTHR10265:SF45">
    <property type="entry name" value="DACAPO"/>
    <property type="match status" value="1"/>
</dbReference>
<feature type="region of interest" description="Disordered" evidence="6">
    <location>
        <begin position="151"/>
        <end position="177"/>
    </location>
</feature>
<dbReference type="InterPro" id="IPR044898">
    <property type="entry name" value="CDI_dom_sf"/>
</dbReference>
<evidence type="ECO:0000313" key="9">
    <source>
        <dbReference type="Proteomes" id="UP001431783"/>
    </source>
</evidence>
<feature type="domain" description="Cyclin-dependent kinase inhibitor" evidence="7">
    <location>
        <begin position="36"/>
        <end position="84"/>
    </location>
</feature>
<dbReference type="Pfam" id="PF02234">
    <property type="entry name" value="CDI"/>
    <property type="match status" value="1"/>
</dbReference>
<dbReference type="PANTHER" id="PTHR10265">
    <property type="entry name" value="CYCLIN-DEPENDENT KINASE INHIBITOR 1"/>
    <property type="match status" value="1"/>
</dbReference>
<dbReference type="InterPro" id="IPR003175">
    <property type="entry name" value="CDI_dom"/>
</dbReference>
<comment type="similarity">
    <text evidence="2">Belongs to the CDI family.</text>
</comment>
<evidence type="ECO:0000313" key="8">
    <source>
        <dbReference type="EMBL" id="KAK9872176.1"/>
    </source>
</evidence>
<dbReference type="Gene3D" id="4.10.365.10">
    <property type="entry name" value="p27"/>
    <property type="match status" value="1"/>
</dbReference>
<dbReference type="AlphaFoldDB" id="A0AAW1TWV3"/>
<evidence type="ECO:0000256" key="5">
    <source>
        <dbReference type="ARBA" id="ARBA00023306"/>
    </source>
</evidence>
<evidence type="ECO:0000256" key="3">
    <source>
        <dbReference type="ARBA" id="ARBA00023013"/>
    </source>
</evidence>
<keyword evidence="4" id="KW-0539">Nucleus</keyword>
<keyword evidence="3" id="KW-0649">Protein kinase inhibitor</keyword>
<dbReference type="EMBL" id="JARQZJ010000009">
    <property type="protein sequence ID" value="KAK9872176.1"/>
    <property type="molecule type" value="Genomic_DNA"/>
</dbReference>
<evidence type="ECO:0000256" key="6">
    <source>
        <dbReference type="SAM" id="MobiDB-lite"/>
    </source>
</evidence>
<sequence>MSVVGILYSKPHNDLGNHDLFQISPYNRNLQKVKRQLFGPFDHEADKSFVRQELEKHCTFQSERWNFDFKNERPLNPNGLYDWRPATPIKNTKPLKRRPSEDVEFDNHELYCLPEDILTCSHSVSMMNEELTPPKSNDKTQRLITDFMPIKKNSSVQPSSKLMVRPNKVPRMSELKS</sequence>
<accession>A0AAW1TWV3</accession>
<organism evidence="8 9">
    <name type="scientific">Henosepilachna vigintioctopunctata</name>
    <dbReference type="NCBI Taxonomy" id="420089"/>
    <lineage>
        <taxon>Eukaryota</taxon>
        <taxon>Metazoa</taxon>
        <taxon>Ecdysozoa</taxon>
        <taxon>Arthropoda</taxon>
        <taxon>Hexapoda</taxon>
        <taxon>Insecta</taxon>
        <taxon>Pterygota</taxon>
        <taxon>Neoptera</taxon>
        <taxon>Endopterygota</taxon>
        <taxon>Coleoptera</taxon>
        <taxon>Polyphaga</taxon>
        <taxon>Cucujiformia</taxon>
        <taxon>Coccinelloidea</taxon>
        <taxon>Coccinellidae</taxon>
        <taxon>Epilachninae</taxon>
        <taxon>Epilachnini</taxon>
        <taxon>Henosepilachna</taxon>
    </lineage>
</organism>
<dbReference type="GO" id="GO:0004861">
    <property type="term" value="F:cyclin-dependent protein serine/threonine kinase inhibitor activity"/>
    <property type="evidence" value="ECO:0007669"/>
    <property type="project" value="InterPro"/>
</dbReference>
<evidence type="ECO:0000259" key="7">
    <source>
        <dbReference type="Pfam" id="PF02234"/>
    </source>
</evidence>
<proteinExistence type="inferred from homology"/>
<comment type="caution">
    <text evidence="8">The sequence shown here is derived from an EMBL/GenBank/DDBJ whole genome shotgun (WGS) entry which is preliminary data.</text>
</comment>
<keyword evidence="5" id="KW-0131">Cell cycle</keyword>
<keyword evidence="9" id="KW-1185">Reference proteome</keyword>
<dbReference type="Proteomes" id="UP001431783">
    <property type="component" value="Unassembled WGS sequence"/>
</dbReference>
<evidence type="ECO:0000256" key="1">
    <source>
        <dbReference type="ARBA" id="ARBA00004123"/>
    </source>
</evidence>
<protein>
    <recommendedName>
        <fullName evidence="7">Cyclin-dependent kinase inhibitor domain-containing protein</fullName>
    </recommendedName>
</protein>
<evidence type="ECO:0000256" key="2">
    <source>
        <dbReference type="ARBA" id="ARBA00006726"/>
    </source>
</evidence>
<dbReference type="GO" id="GO:0051726">
    <property type="term" value="P:regulation of cell cycle"/>
    <property type="evidence" value="ECO:0007669"/>
    <property type="project" value="InterPro"/>
</dbReference>